<proteinExistence type="inferred from homology"/>
<evidence type="ECO:0000313" key="10">
    <source>
        <dbReference type="Proteomes" id="UP000757435"/>
    </source>
</evidence>
<dbReference type="Gene3D" id="3.40.50.2300">
    <property type="match status" value="2"/>
</dbReference>
<dbReference type="PANTHER" id="PTHR34296">
    <property type="entry name" value="TRANSCRIPTIONAL ACTIVATOR PROTEIN MED"/>
    <property type="match status" value="1"/>
</dbReference>
<evidence type="ECO:0000256" key="5">
    <source>
        <dbReference type="ARBA" id="ARBA00023136"/>
    </source>
</evidence>
<protein>
    <submittedName>
        <fullName evidence="9">BMP family protein</fullName>
    </submittedName>
</protein>
<feature type="signal peptide" evidence="7">
    <location>
        <begin position="1"/>
        <end position="26"/>
    </location>
</feature>
<gene>
    <name evidence="9" type="ORF">KME15_24745</name>
</gene>
<keyword evidence="3" id="KW-1003">Cell membrane</keyword>
<evidence type="ECO:0000259" key="8">
    <source>
        <dbReference type="Pfam" id="PF02608"/>
    </source>
</evidence>
<keyword evidence="6" id="KW-0449">Lipoprotein</keyword>
<evidence type="ECO:0000256" key="7">
    <source>
        <dbReference type="SAM" id="SignalP"/>
    </source>
</evidence>
<comment type="subcellular location">
    <subcellularLocation>
        <location evidence="1">Cell membrane</location>
        <topology evidence="1">Lipid-anchor</topology>
    </subcellularLocation>
</comment>
<evidence type="ECO:0000256" key="3">
    <source>
        <dbReference type="ARBA" id="ARBA00022475"/>
    </source>
</evidence>
<keyword evidence="5" id="KW-0472">Membrane</keyword>
<evidence type="ECO:0000256" key="2">
    <source>
        <dbReference type="ARBA" id="ARBA00008610"/>
    </source>
</evidence>
<evidence type="ECO:0000256" key="4">
    <source>
        <dbReference type="ARBA" id="ARBA00022729"/>
    </source>
</evidence>
<evidence type="ECO:0000313" key="9">
    <source>
        <dbReference type="EMBL" id="MBW4661888.1"/>
    </source>
</evidence>
<dbReference type="PANTHER" id="PTHR34296:SF2">
    <property type="entry name" value="ABC TRANSPORTER GUANOSINE-BINDING PROTEIN NUPN"/>
    <property type="match status" value="1"/>
</dbReference>
<feature type="chain" id="PRO_5038119616" evidence="7">
    <location>
        <begin position="27"/>
        <end position="351"/>
    </location>
</feature>
<dbReference type="GO" id="GO:0005886">
    <property type="term" value="C:plasma membrane"/>
    <property type="evidence" value="ECO:0007669"/>
    <property type="project" value="UniProtKB-SubCell"/>
</dbReference>
<dbReference type="Pfam" id="PF02608">
    <property type="entry name" value="Bmp"/>
    <property type="match status" value="1"/>
</dbReference>
<dbReference type="EMBL" id="JAHHHD010000048">
    <property type="protein sequence ID" value="MBW4661888.1"/>
    <property type="molecule type" value="Genomic_DNA"/>
</dbReference>
<keyword evidence="4 7" id="KW-0732">Signal</keyword>
<accession>A0A951QFZ2</accession>
<evidence type="ECO:0000256" key="6">
    <source>
        <dbReference type="ARBA" id="ARBA00023288"/>
    </source>
</evidence>
<dbReference type="CDD" id="cd06304">
    <property type="entry name" value="PBP1_BmpA_Med_PnrA-like"/>
    <property type="match status" value="1"/>
</dbReference>
<comment type="caution">
    <text evidence="9">The sequence shown here is derived from an EMBL/GenBank/DDBJ whole genome shotgun (WGS) entry which is preliminary data.</text>
</comment>
<reference evidence="9" key="1">
    <citation type="submission" date="2021-05" db="EMBL/GenBank/DDBJ databases">
        <authorList>
            <person name="Pietrasiak N."/>
            <person name="Ward R."/>
            <person name="Stajich J.E."/>
            <person name="Kurbessoian T."/>
        </authorList>
    </citation>
    <scope>NUCLEOTIDE SEQUENCE</scope>
    <source>
        <strain evidence="9">UHER 2000/2452</strain>
    </source>
</reference>
<organism evidence="9 10">
    <name type="scientific">Drouetiella hepatica Uher 2000/2452</name>
    <dbReference type="NCBI Taxonomy" id="904376"/>
    <lineage>
        <taxon>Bacteria</taxon>
        <taxon>Bacillati</taxon>
        <taxon>Cyanobacteriota</taxon>
        <taxon>Cyanophyceae</taxon>
        <taxon>Oculatellales</taxon>
        <taxon>Oculatellaceae</taxon>
        <taxon>Drouetiella</taxon>
    </lineage>
</organism>
<evidence type="ECO:0000256" key="1">
    <source>
        <dbReference type="ARBA" id="ARBA00004193"/>
    </source>
</evidence>
<dbReference type="AlphaFoldDB" id="A0A951QFZ2"/>
<dbReference type="InterPro" id="IPR003760">
    <property type="entry name" value="PnrA-like"/>
</dbReference>
<reference evidence="9" key="2">
    <citation type="journal article" date="2022" name="Microbiol. Resour. Announc.">
        <title>Metagenome Sequencing to Explore Phylogenomics of Terrestrial Cyanobacteria.</title>
        <authorList>
            <person name="Ward R.D."/>
            <person name="Stajich J.E."/>
            <person name="Johansen J.R."/>
            <person name="Huntemann M."/>
            <person name="Clum A."/>
            <person name="Foster B."/>
            <person name="Foster B."/>
            <person name="Roux S."/>
            <person name="Palaniappan K."/>
            <person name="Varghese N."/>
            <person name="Mukherjee S."/>
            <person name="Reddy T.B.K."/>
            <person name="Daum C."/>
            <person name="Copeland A."/>
            <person name="Chen I.A."/>
            <person name="Ivanova N.N."/>
            <person name="Kyrpides N.C."/>
            <person name="Shapiro N."/>
            <person name="Eloe-Fadrosh E.A."/>
            <person name="Pietrasiak N."/>
        </authorList>
    </citation>
    <scope>NUCLEOTIDE SEQUENCE</scope>
    <source>
        <strain evidence="9">UHER 2000/2452</strain>
    </source>
</reference>
<dbReference type="Proteomes" id="UP000757435">
    <property type="component" value="Unassembled WGS sequence"/>
</dbReference>
<dbReference type="InterPro" id="IPR050957">
    <property type="entry name" value="BMP_lipoprotein"/>
</dbReference>
<name>A0A951QFZ2_9CYAN</name>
<dbReference type="InterPro" id="IPR028082">
    <property type="entry name" value="Peripla_BP_I"/>
</dbReference>
<comment type="similarity">
    <text evidence="2">Belongs to the BMP lipoprotein family.</text>
</comment>
<dbReference type="SUPFAM" id="SSF53822">
    <property type="entry name" value="Periplasmic binding protein-like I"/>
    <property type="match status" value="1"/>
</dbReference>
<feature type="domain" description="ABC transporter substrate-binding protein PnrA-like" evidence="8">
    <location>
        <begin position="44"/>
        <end position="300"/>
    </location>
</feature>
<sequence length="351" mass="37041">MTAKHSRRTFIAYGSAALGTSLLLKACANQSATPNAAGDSKPFKVAAVFVGLVTDKGWNQSAFEGLNAAKKKLGFEFAYVERTAAPDQAEALSEFARQGYNVVLGHSGEFVGPTQQVAGQFPNTLFLVTNGGISGSNIASVQTNNLQAGYLSGTMGALMTQSNKIAFVVAKQFKAMDQILRGFELGAKAANPAVVTTASYTGDWDDVAKAKEATTALISSGVDVIYSYLDNGYVGVLEAVKEQGVYLLGNTSDRLSDAPKTVLTSVVQNVGTAIASVVELAQKGEVKNQVYVVGAENPEVLYLGRFSEAVPLPMKQKVTEVEKQFKEGALAFKDCSVDGKESWCLQGATST</sequence>